<dbReference type="VEuPathDB" id="VectorBase:GPAI032962"/>
<evidence type="ECO:0000313" key="1">
    <source>
        <dbReference type="EnsemblMetazoa" id="GPAI032962-PA"/>
    </source>
</evidence>
<organism evidence="1 2">
    <name type="scientific">Glossina pallidipes</name>
    <name type="common">Tsetse fly</name>
    <dbReference type="NCBI Taxonomy" id="7398"/>
    <lineage>
        <taxon>Eukaryota</taxon>
        <taxon>Metazoa</taxon>
        <taxon>Ecdysozoa</taxon>
        <taxon>Arthropoda</taxon>
        <taxon>Hexapoda</taxon>
        <taxon>Insecta</taxon>
        <taxon>Pterygota</taxon>
        <taxon>Neoptera</taxon>
        <taxon>Endopterygota</taxon>
        <taxon>Diptera</taxon>
        <taxon>Brachycera</taxon>
        <taxon>Muscomorpha</taxon>
        <taxon>Hippoboscoidea</taxon>
        <taxon>Glossinidae</taxon>
        <taxon>Glossina</taxon>
    </lineage>
</organism>
<sequence>MSEYKSMEKSLTPLDCIVISSHCDALLCWYLTRHHHHEKKRSANLSLRENVVKSIKFILQWKPNNCISLSELDELLGSNRSIKYCKCVRETDNFCTYIYAPSLSKDIMFIIENLGRIGSLQKY</sequence>
<reference evidence="1" key="2">
    <citation type="submission" date="2020-05" db="UniProtKB">
        <authorList>
            <consortium name="EnsemblMetazoa"/>
        </authorList>
    </citation>
    <scope>IDENTIFICATION</scope>
    <source>
        <strain evidence="1">IAEA</strain>
    </source>
</reference>
<evidence type="ECO:0000313" key="2">
    <source>
        <dbReference type="Proteomes" id="UP000092445"/>
    </source>
</evidence>
<keyword evidence="2" id="KW-1185">Reference proteome</keyword>
<dbReference type="Proteomes" id="UP000092445">
    <property type="component" value="Unassembled WGS sequence"/>
</dbReference>
<dbReference type="EnsemblMetazoa" id="GPAI032962-RA">
    <property type="protein sequence ID" value="GPAI032962-PA"/>
    <property type="gene ID" value="GPAI032962"/>
</dbReference>
<name>A0A1B0A324_GLOPL</name>
<reference evidence="2" key="1">
    <citation type="submission" date="2014-03" db="EMBL/GenBank/DDBJ databases">
        <authorList>
            <person name="Aksoy S."/>
            <person name="Warren W."/>
            <person name="Wilson R.K."/>
        </authorList>
    </citation>
    <scope>NUCLEOTIDE SEQUENCE [LARGE SCALE GENOMIC DNA]</scope>
    <source>
        <strain evidence="2">IAEA</strain>
    </source>
</reference>
<dbReference type="AlphaFoldDB" id="A0A1B0A324"/>
<proteinExistence type="predicted"/>
<protein>
    <submittedName>
        <fullName evidence="1">Uncharacterized protein</fullName>
    </submittedName>
</protein>
<accession>A0A1B0A324</accession>